<sequence length="362" mass="41872">MKMCFLIPSVASGGIEIYLLRFLRFLKDASEITVIVRNSDKGELYHEYLETGVHLKFLPLGYVNPLKIWRHYHYYKQQKFDVICDFNANFAGIPMFLGSILNIPKRISFYRQGTNHFQPGLIRNWVNRLMKWLVYRNATNILSNSQAALEFFFHDRSINDHRFEVLYNGFNFQDFEIVESKSEIRRELNIPVDSFVIGHIGRYDKAKNHEAILKVFQEIIREGLNCTLVLCGRDTEKLIPALKELGLEDKAIILGYRNDVPFVLKGLDCFLFPSITEGQPNALIEAMISGIPIVSSNIPSIKECVPKQVEKFLSTPSDTESHVRAILNIVNNVEDFKIPVEHLRMFESEVNFGLFKRILYGK</sequence>
<dbReference type="InterPro" id="IPR001296">
    <property type="entry name" value="Glyco_trans_1"/>
</dbReference>
<proteinExistence type="predicted"/>
<feature type="domain" description="Glycosyltransferase subfamily 4-like N-terminal" evidence="2">
    <location>
        <begin position="13"/>
        <end position="171"/>
    </location>
</feature>
<keyword evidence="3" id="KW-0808">Transferase</keyword>
<dbReference type="AlphaFoldDB" id="A0A644VHC3"/>
<reference evidence="3" key="1">
    <citation type="submission" date="2019-08" db="EMBL/GenBank/DDBJ databases">
        <authorList>
            <person name="Kucharzyk K."/>
            <person name="Murdoch R.W."/>
            <person name="Higgins S."/>
            <person name="Loffler F."/>
        </authorList>
    </citation>
    <scope>NUCLEOTIDE SEQUENCE</scope>
</reference>
<comment type="caution">
    <text evidence="3">The sequence shown here is derived from an EMBL/GenBank/DDBJ whole genome shotgun (WGS) entry which is preliminary data.</text>
</comment>
<dbReference type="Gene3D" id="3.40.50.2000">
    <property type="entry name" value="Glycogen Phosphorylase B"/>
    <property type="match status" value="2"/>
</dbReference>
<evidence type="ECO:0000259" key="1">
    <source>
        <dbReference type="Pfam" id="PF00534"/>
    </source>
</evidence>
<organism evidence="3">
    <name type="scientific">bioreactor metagenome</name>
    <dbReference type="NCBI Taxonomy" id="1076179"/>
    <lineage>
        <taxon>unclassified sequences</taxon>
        <taxon>metagenomes</taxon>
        <taxon>ecological metagenomes</taxon>
    </lineage>
</organism>
<dbReference type="SUPFAM" id="SSF53756">
    <property type="entry name" value="UDP-Glycosyltransferase/glycogen phosphorylase"/>
    <property type="match status" value="1"/>
</dbReference>
<dbReference type="GO" id="GO:0016757">
    <property type="term" value="F:glycosyltransferase activity"/>
    <property type="evidence" value="ECO:0007669"/>
    <property type="project" value="UniProtKB-KW"/>
</dbReference>
<feature type="domain" description="Glycosyl transferase family 1" evidence="1">
    <location>
        <begin position="181"/>
        <end position="332"/>
    </location>
</feature>
<accession>A0A644VHC3</accession>
<name>A0A644VHC3_9ZZZZ</name>
<dbReference type="Pfam" id="PF00534">
    <property type="entry name" value="Glycos_transf_1"/>
    <property type="match status" value="1"/>
</dbReference>
<dbReference type="Pfam" id="PF13439">
    <property type="entry name" value="Glyco_transf_4"/>
    <property type="match status" value="1"/>
</dbReference>
<keyword evidence="3" id="KW-0328">Glycosyltransferase</keyword>
<protein>
    <submittedName>
        <fullName evidence="3">Putative glycosyltransferase EpsF</fullName>
        <ecNumber evidence="3">2.4.-.-</ecNumber>
    </submittedName>
</protein>
<gene>
    <name evidence="3" type="primary">epsF_7</name>
    <name evidence="3" type="ORF">SDC9_36068</name>
</gene>
<dbReference type="InterPro" id="IPR028098">
    <property type="entry name" value="Glyco_trans_4-like_N"/>
</dbReference>
<evidence type="ECO:0000313" key="3">
    <source>
        <dbReference type="EMBL" id="MPL90023.1"/>
    </source>
</evidence>
<dbReference type="PANTHER" id="PTHR12526">
    <property type="entry name" value="GLYCOSYLTRANSFERASE"/>
    <property type="match status" value="1"/>
</dbReference>
<evidence type="ECO:0000259" key="2">
    <source>
        <dbReference type="Pfam" id="PF13439"/>
    </source>
</evidence>
<dbReference type="EC" id="2.4.-.-" evidence="3"/>
<dbReference type="EMBL" id="VSSQ01000292">
    <property type="protein sequence ID" value="MPL90023.1"/>
    <property type="molecule type" value="Genomic_DNA"/>
</dbReference>